<keyword evidence="8" id="KW-0833">Ubl conjugation pathway</keyword>
<protein>
    <recommendedName>
        <fullName evidence="2">RNA helicase</fullName>
        <ecNumber evidence="2">3.6.4.13</ecNumber>
    </recommendedName>
</protein>
<evidence type="ECO:0000256" key="13">
    <source>
        <dbReference type="ARBA" id="ARBA00047984"/>
    </source>
</evidence>
<dbReference type="CDD" id="cd22585">
    <property type="entry name" value="Rcat_RBR_DEAH12-like"/>
    <property type="match status" value="1"/>
</dbReference>
<dbReference type="CDD" id="cd18791">
    <property type="entry name" value="SF2_C_RHA"/>
    <property type="match status" value="1"/>
</dbReference>
<keyword evidence="7" id="KW-0863">Zinc-finger</keyword>
<evidence type="ECO:0000256" key="4">
    <source>
        <dbReference type="ARBA" id="ARBA00022723"/>
    </source>
</evidence>
<dbReference type="Gene3D" id="3.30.40.10">
    <property type="entry name" value="Zinc/RING finger domain, C3HC4 (zinc finger)"/>
    <property type="match status" value="1"/>
</dbReference>
<dbReference type="Pfam" id="PF24637">
    <property type="entry name" value="RRM_DEAH11"/>
    <property type="match status" value="1"/>
</dbReference>
<proteinExistence type="inferred from homology"/>
<evidence type="ECO:0000256" key="5">
    <source>
        <dbReference type="ARBA" id="ARBA00022737"/>
    </source>
</evidence>
<dbReference type="SUPFAM" id="SSF54928">
    <property type="entry name" value="RNA-binding domain, RBD"/>
    <property type="match status" value="1"/>
</dbReference>
<dbReference type="PROSITE" id="PS51873">
    <property type="entry name" value="TRIAD"/>
    <property type="match status" value="1"/>
</dbReference>
<dbReference type="InterPro" id="IPR056245">
    <property type="entry name" value="KH_DEAH11/12"/>
</dbReference>
<dbReference type="GO" id="GO:0016787">
    <property type="term" value="F:hydrolase activity"/>
    <property type="evidence" value="ECO:0007669"/>
    <property type="project" value="UniProtKB-KW"/>
</dbReference>
<dbReference type="GO" id="GO:0003724">
    <property type="term" value="F:RNA helicase activity"/>
    <property type="evidence" value="ECO:0007669"/>
    <property type="project" value="UniProtKB-EC"/>
</dbReference>
<keyword evidence="5" id="KW-0677">Repeat</keyword>
<keyword evidence="10" id="KW-0347">Helicase</keyword>
<dbReference type="InterPro" id="IPR056247">
    <property type="entry name" value="KH_DEAH11/12_2nd"/>
</dbReference>
<dbReference type="InterPro" id="IPR027417">
    <property type="entry name" value="P-loop_NTPase"/>
</dbReference>
<comment type="catalytic activity">
    <reaction evidence="13">
        <text>ATP + H2O = ADP + phosphate + H(+)</text>
        <dbReference type="Rhea" id="RHEA:13065"/>
        <dbReference type="ChEBI" id="CHEBI:15377"/>
        <dbReference type="ChEBI" id="CHEBI:15378"/>
        <dbReference type="ChEBI" id="CHEBI:30616"/>
        <dbReference type="ChEBI" id="CHEBI:43474"/>
        <dbReference type="ChEBI" id="CHEBI:456216"/>
        <dbReference type="EC" id="3.6.4.13"/>
    </reaction>
</comment>
<dbReference type="Pfam" id="PF24638">
    <property type="entry name" value="KH_DEAH11_1st"/>
    <property type="match status" value="1"/>
</dbReference>
<dbReference type="SMART" id="SM00647">
    <property type="entry name" value="IBR"/>
    <property type="match status" value="2"/>
</dbReference>
<evidence type="ECO:0000259" key="17">
    <source>
        <dbReference type="PROSITE" id="PS51873"/>
    </source>
</evidence>
<dbReference type="EC" id="3.6.4.13" evidence="2"/>
<dbReference type="Pfam" id="PF01485">
    <property type="entry name" value="IBR"/>
    <property type="match status" value="1"/>
</dbReference>
<feature type="domain" description="Helicase C-terminal" evidence="16">
    <location>
        <begin position="460"/>
        <end position="629"/>
    </location>
</feature>
<gene>
    <name evidence="18" type="ORF">SSX86_027612</name>
</gene>
<dbReference type="SMART" id="SM00490">
    <property type="entry name" value="HELICc"/>
    <property type="match status" value="1"/>
</dbReference>
<evidence type="ECO:0000313" key="19">
    <source>
        <dbReference type="Proteomes" id="UP001408789"/>
    </source>
</evidence>
<reference evidence="18 19" key="1">
    <citation type="submission" date="2024-04" db="EMBL/GenBank/DDBJ databases">
        <title>The reference genome of an endangered Asteraceae, Deinandra increscens subsp. villosa, native to the Central Coast of California.</title>
        <authorList>
            <person name="Guilliams M."/>
            <person name="Hasenstab-Lehman K."/>
            <person name="Meyer R."/>
            <person name="Mcevoy S."/>
        </authorList>
    </citation>
    <scope>NUCLEOTIDE SEQUENCE [LARGE SCALE GENOMIC DNA]</scope>
    <source>
        <tissue evidence="18">Leaf</tissue>
    </source>
</reference>
<dbReference type="InterPro" id="IPR014001">
    <property type="entry name" value="Helicase_ATP-bd"/>
</dbReference>
<dbReference type="InterPro" id="IPR044066">
    <property type="entry name" value="TRIAD_supradom"/>
</dbReference>
<evidence type="ECO:0000256" key="8">
    <source>
        <dbReference type="ARBA" id="ARBA00022786"/>
    </source>
</evidence>
<dbReference type="CDD" id="cd17917">
    <property type="entry name" value="DEXHc_RHA-like"/>
    <property type="match status" value="1"/>
</dbReference>
<dbReference type="PANTHER" id="PTHR18934">
    <property type="entry name" value="ATP-DEPENDENT RNA HELICASE"/>
    <property type="match status" value="1"/>
</dbReference>
<dbReference type="InterPro" id="IPR035979">
    <property type="entry name" value="RBD_domain_sf"/>
</dbReference>
<dbReference type="PROSITE" id="PS00690">
    <property type="entry name" value="DEAH_ATP_HELICASE"/>
    <property type="match status" value="1"/>
</dbReference>
<dbReference type="InterPro" id="IPR056246">
    <property type="entry name" value="KH_DEAH11/12_1st"/>
</dbReference>
<evidence type="ECO:0000313" key="18">
    <source>
        <dbReference type="EMBL" id="KAK9050987.1"/>
    </source>
</evidence>
<dbReference type="PANTHER" id="PTHR18934:SF81">
    <property type="entry name" value="ATP-DEPENDENT RNA HELICASE DEAH11, CHLOROPLASTIC-RELATED"/>
    <property type="match status" value="1"/>
</dbReference>
<evidence type="ECO:0000256" key="3">
    <source>
        <dbReference type="ARBA" id="ARBA00022679"/>
    </source>
</evidence>
<dbReference type="Pfam" id="PF24641">
    <property type="entry name" value="KH_DEAH11_2nd"/>
    <property type="match status" value="1"/>
</dbReference>
<dbReference type="GO" id="GO:0008270">
    <property type="term" value="F:zinc ion binding"/>
    <property type="evidence" value="ECO:0007669"/>
    <property type="project" value="UniProtKB-KW"/>
</dbReference>
<keyword evidence="9" id="KW-0378">Hydrolase</keyword>
<dbReference type="InterPro" id="IPR013083">
    <property type="entry name" value="Znf_RING/FYVE/PHD"/>
</dbReference>
<dbReference type="InterPro" id="IPR056244">
    <property type="entry name" value="RRM_DEAH11/12"/>
</dbReference>
<feature type="domain" description="Helicase ATP-binding" evidence="15">
    <location>
        <begin position="269"/>
        <end position="433"/>
    </location>
</feature>
<dbReference type="GO" id="GO:0003723">
    <property type="term" value="F:RNA binding"/>
    <property type="evidence" value="ECO:0007669"/>
    <property type="project" value="TreeGrafter"/>
</dbReference>
<dbReference type="InterPro" id="IPR001650">
    <property type="entry name" value="Helicase_C-like"/>
</dbReference>
<sequence>MYRNRASSSSSTGPPQRSFDQPHHHRRRDRHAGFQPSPATNRRPNFVIELRSASNDHNNYDRHEIVTLMGKLDSVPDDFCLYQTGVVAARFYYQQWCNALETVVYLWRVMLNERLSFIPRLVQNLLVPSDTEEYNSRLRVLFKDCVIRLMEGELVMKLGENLDKVTREIARIDLLLRKPTRLAVHMELSKKKEVNVRERELIRRRIREFKSGMECIVDYLDGKVFDSSDVNVLMLKGAFNWNKIYWMIKRECRRLDDGLPIYADRKDILLQIRSQQVMVLIGETGSGKSTQLAQFLADSAVAGDKSIVCTQPRKLAALSLARRVEEESHGCLDDNSVTFSSMYSSFDRNDSKVIYMTDHCLLQYYMNDKDFSWASCIIVDEAHERSLNTDLLLALLKDLLCRRSDLRLIIMSATADAEQLAKYFFGCCTYHVVGRTFPVDIIYAPETSSFSAEFSFVAPYVSDVLKRVGEINRTEEQGTILAFLTSQMEVEWACERFKAPSTVALPLHGRLSHEEQYRVYLNYPNKRKVIFSTNIAETSLTIPGVKYVVDSGMVKENHFEPKTGMNVLRVCKVSQSSAKQRAGRAGRTEPGKCYRIYGESDFLSMPCHQEPEIRRVNLGIAVLRILALGIHNIKEFDFIDAPCNAAIESAIKNLIQLGAVVLEHGVHKLTKDGRMLVKLGIEPRLGKMILKCFENHLGREGLVLAAVMANSSSIFCRVGKEEEKQKSDCLKVQFCHPGGDLFTLLSVYRNWERVPRDKRNQWCWDNSINAKSMRRCQEAVQEMESCLQHEFHIIIPSYWRWDPETITEYDRILKDVILSALADNIAMYSGNDNLGYEVASTGSHFQLHPSCSLLMFGERPSWVAFGEIIAMPKQYLVCVTSVDFDALQNLSPAPFDVLHIDCRKLQVKVLTGLGTTLLKRFCGKSNSSLKHLVSHIKDTIEDDRIRLEVSVEQNELSLFASSEHMGRVSEIVSSFLEREGKWIQNECFERPLFPGRHESPPVALMGSGAEIKHLELEKRCLTVDIFLHGPHDVDEKELLSLLEKLASGNICGVHRLNGVVGQDNEKWGRVTFLTPEAAEKATKLTPVDINGCKLKIAPSRSTYKGDHKFLSFPAVKAKVSWPRRRNRGIAFVQCNPDDVSAMVDEFSNVFIGGRFINCRQSMKSEDTVMLSGLDFSVFEAELLLALSRCTSRKILRLFLPRAVAVENPPLTVLEEALLREVSSFMPSAAAATGNSKNGSVRVHIYPCETADYFMNADIYFDGSLHLEAAKALEEINGKVLLGCQPWQKIECHPQFNSILSCPAYVYMVIKDQLHSLLKRLELQKGVEFFFDRNENGTYRIKISAKATKIMAEARRPLEQLMNGRTIIDNRLTPPVMQLYLSREGFSLQKSIQRETGTYFMFDKHNHNLRVFGPLDKLDLACHKLVQSLVALHNNKQLDVHLRGPTFPPDFMKKVVEKFGPDLHGLKERFPGSDFTLNTRHHIISIHGSKESKQVEETIHEILKTTATPSQAVKSQTPSCPICLCDVEDGYRLEKCNHEFCKSCLIEQCESAIRNLGSSFPIRCAHEGCDAMMLVPDLKSLLLTDKLDELFRSSLGSFVESSCGKYRFCPSPDCPSVYQVSEDSKPFACGACSVETCSRCHLEYHPFMSCEKYLEFKRDPDVSFKEWIERNEGVRECPVCRLTIEKIDGCNHIECRCGIHICWVCLEHFKSSDECYGHLRSVHHAIQYDSVAGFWGVMVQPCLGIIPTYQQRHLQHEPPFLKHVELERVLDMIAWASMSFL</sequence>
<evidence type="ECO:0000256" key="1">
    <source>
        <dbReference type="ARBA" id="ARBA00008792"/>
    </source>
</evidence>
<dbReference type="InterPro" id="IPR011545">
    <property type="entry name" value="DEAD/DEAH_box_helicase_dom"/>
</dbReference>
<evidence type="ECO:0000256" key="14">
    <source>
        <dbReference type="SAM" id="MobiDB-lite"/>
    </source>
</evidence>
<keyword evidence="4" id="KW-0479">Metal-binding</keyword>
<evidence type="ECO:0000256" key="2">
    <source>
        <dbReference type="ARBA" id="ARBA00012552"/>
    </source>
</evidence>
<evidence type="ECO:0000256" key="11">
    <source>
        <dbReference type="ARBA" id="ARBA00022833"/>
    </source>
</evidence>
<feature type="domain" description="RING-type" evidence="17">
    <location>
        <begin position="1515"/>
        <end position="1728"/>
    </location>
</feature>
<dbReference type="InterPro" id="IPR007502">
    <property type="entry name" value="Helicase-assoc_dom"/>
</dbReference>
<comment type="caution">
    <text evidence="18">The sequence shown here is derived from an EMBL/GenBank/DDBJ whole genome shotgun (WGS) entry which is preliminary data.</text>
</comment>
<dbReference type="CDD" id="cd20335">
    <property type="entry name" value="BRcat_RBR"/>
    <property type="match status" value="1"/>
</dbReference>
<dbReference type="InterPro" id="IPR002464">
    <property type="entry name" value="DNA/RNA_helicase_DEAH_CS"/>
</dbReference>
<dbReference type="InterPro" id="IPR011709">
    <property type="entry name" value="DEAD-box_helicase_OB_fold"/>
</dbReference>
<dbReference type="FunFam" id="1.20.120.1750:FF:000020">
    <property type="entry name" value="ATP-dependent RNA helicase DEAH12 chloroplastic"/>
    <property type="match status" value="1"/>
</dbReference>
<evidence type="ECO:0000259" key="16">
    <source>
        <dbReference type="PROSITE" id="PS51194"/>
    </source>
</evidence>
<keyword evidence="12" id="KW-0067">ATP-binding</keyword>
<keyword evidence="19" id="KW-1185">Reference proteome</keyword>
<dbReference type="FunFam" id="1.20.120.1080:FF:000033">
    <property type="entry name" value="RBR-type E3 ubiquitin transferase"/>
    <property type="match status" value="1"/>
</dbReference>
<evidence type="ECO:0000259" key="15">
    <source>
        <dbReference type="PROSITE" id="PS51192"/>
    </source>
</evidence>
<dbReference type="PROSITE" id="PS51192">
    <property type="entry name" value="HELICASE_ATP_BIND_1"/>
    <property type="match status" value="1"/>
</dbReference>
<evidence type="ECO:0000256" key="9">
    <source>
        <dbReference type="ARBA" id="ARBA00022801"/>
    </source>
</evidence>
<dbReference type="InterPro" id="IPR002867">
    <property type="entry name" value="IBR_dom"/>
</dbReference>
<dbReference type="PROSITE" id="PS51194">
    <property type="entry name" value="HELICASE_CTER"/>
    <property type="match status" value="1"/>
</dbReference>
<dbReference type="GO" id="GO:0005524">
    <property type="term" value="F:ATP binding"/>
    <property type="evidence" value="ECO:0007669"/>
    <property type="project" value="UniProtKB-KW"/>
</dbReference>
<dbReference type="Pfam" id="PF26200">
    <property type="entry name" value="Rcat_RNF216"/>
    <property type="match status" value="1"/>
</dbReference>
<dbReference type="FunFam" id="3.40.50.300:FF:001279">
    <property type="entry name" value="ATP-dependent RNA helicase DEAH12 chloroplastic"/>
    <property type="match status" value="1"/>
</dbReference>
<dbReference type="EMBL" id="JBCNJP010000027">
    <property type="protein sequence ID" value="KAK9050987.1"/>
    <property type="molecule type" value="Genomic_DNA"/>
</dbReference>
<keyword evidence="6" id="KW-0547">Nucleotide-binding</keyword>
<dbReference type="SMART" id="SM00847">
    <property type="entry name" value="HA2"/>
    <property type="match status" value="1"/>
</dbReference>
<dbReference type="Pfam" id="PF00271">
    <property type="entry name" value="Helicase_C"/>
    <property type="match status" value="1"/>
</dbReference>
<evidence type="ECO:0000256" key="12">
    <source>
        <dbReference type="ARBA" id="ARBA00022840"/>
    </source>
</evidence>
<dbReference type="GO" id="GO:0016740">
    <property type="term" value="F:transferase activity"/>
    <property type="evidence" value="ECO:0007669"/>
    <property type="project" value="UniProtKB-KW"/>
</dbReference>
<keyword evidence="11" id="KW-0862">Zinc</keyword>
<dbReference type="Pfam" id="PF00270">
    <property type="entry name" value="DEAD"/>
    <property type="match status" value="1"/>
</dbReference>
<dbReference type="FunFam" id="3.40.50.300:FF:002114">
    <property type="entry name" value="ATP-dependent RNA helicase DEAH12 chloroplastic"/>
    <property type="match status" value="1"/>
</dbReference>
<keyword evidence="3" id="KW-0808">Transferase</keyword>
<comment type="similarity">
    <text evidence="1">Belongs to the DEAD box helicase family. DEAH subfamily.</text>
</comment>
<name>A0AAP0CBF9_9ASTR</name>
<organism evidence="18 19">
    <name type="scientific">Deinandra increscens subsp. villosa</name>
    <dbReference type="NCBI Taxonomy" id="3103831"/>
    <lineage>
        <taxon>Eukaryota</taxon>
        <taxon>Viridiplantae</taxon>
        <taxon>Streptophyta</taxon>
        <taxon>Embryophyta</taxon>
        <taxon>Tracheophyta</taxon>
        <taxon>Spermatophyta</taxon>
        <taxon>Magnoliopsida</taxon>
        <taxon>eudicotyledons</taxon>
        <taxon>Gunneridae</taxon>
        <taxon>Pentapetalae</taxon>
        <taxon>asterids</taxon>
        <taxon>campanulids</taxon>
        <taxon>Asterales</taxon>
        <taxon>Asteraceae</taxon>
        <taxon>Asteroideae</taxon>
        <taxon>Heliantheae alliance</taxon>
        <taxon>Madieae</taxon>
        <taxon>Madiinae</taxon>
        <taxon>Deinandra</taxon>
    </lineage>
</organism>
<evidence type="ECO:0000256" key="6">
    <source>
        <dbReference type="ARBA" id="ARBA00022741"/>
    </source>
</evidence>
<dbReference type="SUPFAM" id="SSF52540">
    <property type="entry name" value="P-loop containing nucleoside triphosphate hydrolases"/>
    <property type="match status" value="1"/>
</dbReference>
<dbReference type="Pfam" id="PF07717">
    <property type="entry name" value="OB_NTP_bind"/>
    <property type="match status" value="1"/>
</dbReference>
<dbReference type="Pfam" id="PF24475">
    <property type="entry name" value="RBD_DEAH11"/>
    <property type="match status" value="1"/>
</dbReference>
<dbReference type="Gene3D" id="1.20.120.1750">
    <property type="match status" value="1"/>
</dbReference>
<dbReference type="Pfam" id="PF21010">
    <property type="entry name" value="HA2_C"/>
    <property type="match status" value="1"/>
</dbReference>
<dbReference type="InterPro" id="IPR056248">
    <property type="entry name" value="RBD_DEAH11/12"/>
</dbReference>
<dbReference type="Gene3D" id="1.20.120.1080">
    <property type="match status" value="1"/>
</dbReference>
<evidence type="ECO:0000256" key="10">
    <source>
        <dbReference type="ARBA" id="ARBA00022806"/>
    </source>
</evidence>
<dbReference type="SMART" id="SM00487">
    <property type="entry name" value="DEXDc"/>
    <property type="match status" value="1"/>
</dbReference>
<feature type="region of interest" description="Disordered" evidence="14">
    <location>
        <begin position="1"/>
        <end position="42"/>
    </location>
</feature>
<dbReference type="Gene3D" id="3.40.50.300">
    <property type="entry name" value="P-loop containing nucleotide triphosphate hydrolases"/>
    <property type="match status" value="2"/>
</dbReference>
<dbReference type="PROSITE" id="PS00518">
    <property type="entry name" value="ZF_RING_1"/>
    <property type="match status" value="1"/>
</dbReference>
<evidence type="ECO:0000256" key="7">
    <source>
        <dbReference type="ARBA" id="ARBA00022771"/>
    </source>
</evidence>
<dbReference type="Pfam" id="PF24471">
    <property type="entry name" value="KH_DEAH11"/>
    <property type="match status" value="1"/>
</dbReference>
<accession>A0AAP0CBF9</accession>
<dbReference type="InterPro" id="IPR017907">
    <property type="entry name" value="Znf_RING_CS"/>
</dbReference>
<dbReference type="SUPFAM" id="SSF57850">
    <property type="entry name" value="RING/U-box"/>
    <property type="match status" value="3"/>
</dbReference>
<dbReference type="Proteomes" id="UP001408789">
    <property type="component" value="Unassembled WGS sequence"/>
</dbReference>